<keyword evidence="4" id="KW-0812">Transmembrane</keyword>
<comment type="subcellular location">
    <subcellularLocation>
        <location evidence="1">Membrane</location>
    </subcellularLocation>
</comment>
<gene>
    <name evidence="5" type="ORF">JOM49_008039</name>
</gene>
<dbReference type="EMBL" id="JAGGMS010000001">
    <property type="protein sequence ID" value="MBP2186513.1"/>
    <property type="molecule type" value="Genomic_DNA"/>
</dbReference>
<feature type="transmembrane region" description="Helical" evidence="4">
    <location>
        <begin position="40"/>
        <end position="60"/>
    </location>
</feature>
<keyword evidence="2 4" id="KW-0472">Membrane</keyword>
<sequence>MTTTEAEPSADVEEPEEIGAESSANVEETAAEAPEEPSRLPTYLIAAAIVLALLGGFFTWQGISLRTADSASNSALVDTGATAEVNSAITTSLNKIFSYSYDKTEVTEKAAATALRGQALETYNQLFGQVRALAPQQKLVLTTRVVSSAVQSLSGDRAQLLVFLDQSATRADNSSSSAAASQLSITAERQDGSWVIVELQPR</sequence>
<evidence type="ECO:0000313" key="6">
    <source>
        <dbReference type="Proteomes" id="UP000741013"/>
    </source>
</evidence>
<evidence type="ECO:0000256" key="4">
    <source>
        <dbReference type="SAM" id="Phobius"/>
    </source>
</evidence>
<proteinExistence type="predicted"/>
<organism evidence="5 6">
    <name type="scientific">Amycolatopsis magusensis</name>
    <dbReference type="NCBI Taxonomy" id="882444"/>
    <lineage>
        <taxon>Bacteria</taxon>
        <taxon>Bacillati</taxon>
        <taxon>Actinomycetota</taxon>
        <taxon>Actinomycetes</taxon>
        <taxon>Pseudonocardiales</taxon>
        <taxon>Pseudonocardiaceae</taxon>
        <taxon>Amycolatopsis</taxon>
    </lineage>
</organism>
<keyword evidence="6" id="KW-1185">Reference proteome</keyword>
<dbReference type="Proteomes" id="UP000741013">
    <property type="component" value="Unassembled WGS sequence"/>
</dbReference>
<keyword evidence="4" id="KW-1133">Transmembrane helix</keyword>
<name>A0ABS4Q4A3_9PSEU</name>
<feature type="compositionally biased region" description="Acidic residues" evidence="3">
    <location>
        <begin position="8"/>
        <end position="19"/>
    </location>
</feature>
<accession>A0ABS4Q4A3</accession>
<evidence type="ECO:0000256" key="2">
    <source>
        <dbReference type="ARBA" id="ARBA00023136"/>
    </source>
</evidence>
<evidence type="ECO:0000313" key="5">
    <source>
        <dbReference type="EMBL" id="MBP2186513.1"/>
    </source>
</evidence>
<dbReference type="PANTHER" id="PTHR37042">
    <property type="entry name" value="OUTER MEMBRANE PROTEIN RV1973"/>
    <property type="match status" value="1"/>
</dbReference>
<evidence type="ECO:0000256" key="3">
    <source>
        <dbReference type="SAM" id="MobiDB-lite"/>
    </source>
</evidence>
<feature type="region of interest" description="Disordered" evidence="3">
    <location>
        <begin position="1"/>
        <end position="37"/>
    </location>
</feature>
<protein>
    <submittedName>
        <fullName evidence="5">Mce-associated membrane protein</fullName>
    </submittedName>
</protein>
<comment type="caution">
    <text evidence="5">The sequence shown here is derived from an EMBL/GenBank/DDBJ whole genome shotgun (WGS) entry which is preliminary data.</text>
</comment>
<reference evidence="5 6" key="1">
    <citation type="submission" date="2021-03" db="EMBL/GenBank/DDBJ databases">
        <title>Sequencing the genomes of 1000 actinobacteria strains.</title>
        <authorList>
            <person name="Klenk H.-P."/>
        </authorList>
    </citation>
    <scope>NUCLEOTIDE SEQUENCE [LARGE SCALE GENOMIC DNA]</scope>
    <source>
        <strain evidence="5 6">DSM 45510</strain>
    </source>
</reference>
<evidence type="ECO:0000256" key="1">
    <source>
        <dbReference type="ARBA" id="ARBA00004370"/>
    </source>
</evidence>
<dbReference type="PANTHER" id="PTHR37042:SF4">
    <property type="entry name" value="OUTER MEMBRANE PROTEIN RV1973"/>
    <property type="match status" value="1"/>
</dbReference>
<dbReference type="RefSeq" id="WP_209669643.1">
    <property type="nucleotide sequence ID" value="NZ_JAGGMS010000001.1"/>
</dbReference>